<dbReference type="AlphaFoldDB" id="A0A0V8GKM2"/>
<evidence type="ECO:0000313" key="2">
    <source>
        <dbReference type="EMBL" id="KSU50830.1"/>
    </source>
</evidence>
<keyword evidence="7" id="KW-1185">Reference proteome</keyword>
<organism evidence="2 5">
    <name type="scientific">Exiguobacterium indicum</name>
    <dbReference type="NCBI Taxonomy" id="296995"/>
    <lineage>
        <taxon>Bacteria</taxon>
        <taxon>Bacillati</taxon>
        <taxon>Bacillota</taxon>
        <taxon>Bacilli</taxon>
        <taxon>Bacillales</taxon>
        <taxon>Bacillales Family XII. Incertae Sedis</taxon>
        <taxon>Exiguobacterium</taxon>
    </lineage>
</organism>
<protein>
    <submittedName>
        <fullName evidence="2">Uncharacterized protein</fullName>
    </submittedName>
</protein>
<sequence length="182" mass="21617">MNMSQAIVRRRYTDHTLFYSAILIWKLLFFLPLLMFVNSGTDHVFQMYFVPYLTVIFLFRVMTYFATYKASFMEMTEMGLSLSLLIADVYLIALFDIPLPFALIILALALLHFSAAFSRFRWFRRRLWLNRHLEILNYLTDHGEVPIKIAVMAEDEMLVTTKSGKEFTYRQVYWSGFYIEHG</sequence>
<evidence type="ECO:0000256" key="1">
    <source>
        <dbReference type="SAM" id="Phobius"/>
    </source>
</evidence>
<dbReference type="EMBL" id="LNQL01000001">
    <property type="protein sequence ID" value="KSU50830.1"/>
    <property type="molecule type" value="Genomic_DNA"/>
</dbReference>
<dbReference type="GeneID" id="90836933"/>
<feature type="transmembrane region" description="Helical" evidence="1">
    <location>
        <begin position="78"/>
        <end position="95"/>
    </location>
</feature>
<evidence type="ECO:0000313" key="6">
    <source>
        <dbReference type="Proteomes" id="UP000072605"/>
    </source>
</evidence>
<comment type="caution">
    <text evidence="2">The sequence shown here is derived from an EMBL/GenBank/DDBJ whole genome shotgun (WGS) entry which is preliminary data.</text>
</comment>
<keyword evidence="1" id="KW-0472">Membrane</keyword>
<evidence type="ECO:0000313" key="5">
    <source>
        <dbReference type="Proteomes" id="UP000053797"/>
    </source>
</evidence>
<evidence type="ECO:0000313" key="3">
    <source>
        <dbReference type="EMBL" id="KTR26154.1"/>
    </source>
</evidence>
<keyword evidence="1" id="KW-1133">Transmembrane helix</keyword>
<dbReference type="EMBL" id="LDQV01000026">
    <property type="protein sequence ID" value="KTR26154.1"/>
    <property type="molecule type" value="Genomic_DNA"/>
</dbReference>
<dbReference type="Proteomes" id="UP000072605">
    <property type="component" value="Unassembled WGS sequence"/>
</dbReference>
<accession>A0A0V8GKM2</accession>
<name>A0A0V8GKM2_9BACL</name>
<evidence type="ECO:0000313" key="4">
    <source>
        <dbReference type="EMBL" id="MEI4461146.1"/>
    </source>
</evidence>
<keyword evidence="1" id="KW-0812">Transmembrane</keyword>
<dbReference type="EMBL" id="JBAWKY010000001">
    <property type="protein sequence ID" value="MEI4461146.1"/>
    <property type="molecule type" value="Genomic_DNA"/>
</dbReference>
<feature type="transmembrane region" description="Helical" evidence="1">
    <location>
        <begin position="16"/>
        <end position="37"/>
    </location>
</feature>
<reference evidence="4 7" key="3">
    <citation type="submission" date="2023-12" db="EMBL/GenBank/DDBJ databases">
        <authorList>
            <person name="Easwaran N."/>
            <person name="Lazarus H.P.S."/>
        </authorList>
    </citation>
    <scope>NUCLEOTIDE SEQUENCE [LARGE SCALE GENOMIC DNA]</scope>
    <source>
        <strain evidence="4 7">VIT-2023</strain>
    </source>
</reference>
<dbReference type="Proteomes" id="UP000053797">
    <property type="component" value="Unassembled WGS sequence"/>
</dbReference>
<proteinExistence type="predicted"/>
<dbReference type="OrthoDB" id="2352371at2"/>
<feature type="transmembrane region" description="Helical" evidence="1">
    <location>
        <begin position="101"/>
        <end position="122"/>
    </location>
</feature>
<dbReference type="RefSeq" id="WP_023468520.1">
    <property type="nucleotide sequence ID" value="NZ_FMYN01000001.1"/>
</dbReference>
<evidence type="ECO:0000313" key="7">
    <source>
        <dbReference type="Proteomes" id="UP001387110"/>
    </source>
</evidence>
<reference evidence="2 5" key="1">
    <citation type="journal article" date="2015" name="Int. J. Syst. Evol. Microbiol.">
        <title>Exiguobacterium enclense sp. nov., isolated from sediment.</title>
        <authorList>
            <person name="Dastager S.G."/>
            <person name="Mawlankar R."/>
            <person name="Sonalkar V.V."/>
            <person name="Thorat M.N."/>
            <person name="Mual P."/>
            <person name="Verma A."/>
            <person name="Krishnamurthi S."/>
            <person name="Tang S.K."/>
            <person name="Li W.J."/>
        </authorList>
    </citation>
    <scope>NUCLEOTIDE SEQUENCE [LARGE SCALE GENOMIC DNA]</scope>
    <source>
        <strain evidence="2 5">NIO-1109</strain>
    </source>
</reference>
<gene>
    <name evidence="2" type="ORF">AS033_05475</name>
    <name evidence="3" type="ORF">RSA11_11665</name>
    <name evidence="4" type="ORF">SZL87_01770</name>
</gene>
<feature type="transmembrane region" description="Helical" evidence="1">
    <location>
        <begin position="49"/>
        <end position="66"/>
    </location>
</feature>
<dbReference type="Proteomes" id="UP001387110">
    <property type="component" value="Unassembled WGS sequence"/>
</dbReference>
<reference evidence="3 6" key="2">
    <citation type="journal article" date="2016" name="Front. Microbiol.">
        <title>Genomic Resource of Rice Seed Associated Bacteria.</title>
        <authorList>
            <person name="Midha S."/>
            <person name="Bansal K."/>
            <person name="Sharma S."/>
            <person name="Kumar N."/>
            <person name="Patil P.P."/>
            <person name="Chaudhry V."/>
            <person name="Patil P.B."/>
        </authorList>
    </citation>
    <scope>NUCLEOTIDE SEQUENCE [LARGE SCALE GENOMIC DNA]</scope>
    <source>
        <strain evidence="3 6">RSA11</strain>
    </source>
</reference>